<name>A0A2W5TL57_9BACT</name>
<dbReference type="SMART" id="SM01360">
    <property type="entry name" value="A2M"/>
    <property type="match status" value="1"/>
</dbReference>
<feature type="region of interest" description="Disordered" evidence="2">
    <location>
        <begin position="1839"/>
        <end position="1858"/>
    </location>
</feature>
<dbReference type="SUPFAM" id="SSF48239">
    <property type="entry name" value="Terpenoid cyclases/Protein prenyltransferases"/>
    <property type="match status" value="1"/>
</dbReference>
<evidence type="ECO:0000259" key="3">
    <source>
        <dbReference type="SMART" id="SM01359"/>
    </source>
</evidence>
<feature type="region of interest" description="Disordered" evidence="2">
    <location>
        <begin position="1193"/>
        <end position="1215"/>
    </location>
</feature>
<evidence type="ECO:0000313" key="6">
    <source>
        <dbReference type="Proteomes" id="UP000249061"/>
    </source>
</evidence>
<dbReference type="SMART" id="SM01419">
    <property type="entry name" value="Thiol-ester_cl"/>
    <property type="match status" value="1"/>
</dbReference>
<dbReference type="InterPro" id="IPR047565">
    <property type="entry name" value="Alpha-macroglob_thiol-ester_cl"/>
</dbReference>
<evidence type="ECO:0000313" key="5">
    <source>
        <dbReference type="EMBL" id="PZR12025.1"/>
    </source>
</evidence>
<dbReference type="InterPro" id="IPR051802">
    <property type="entry name" value="YfhM-like"/>
</dbReference>
<organism evidence="5 6">
    <name type="scientific">Archangium gephyra</name>
    <dbReference type="NCBI Taxonomy" id="48"/>
    <lineage>
        <taxon>Bacteria</taxon>
        <taxon>Pseudomonadati</taxon>
        <taxon>Myxococcota</taxon>
        <taxon>Myxococcia</taxon>
        <taxon>Myxococcales</taxon>
        <taxon>Cystobacterineae</taxon>
        <taxon>Archangiaceae</taxon>
        <taxon>Archangium</taxon>
    </lineage>
</organism>
<feature type="domain" description="Alpha-2-macroglobulin" evidence="4">
    <location>
        <begin position="1224"/>
        <end position="1314"/>
    </location>
</feature>
<accession>A0A2W5TL57</accession>
<dbReference type="Pfam" id="PF00207">
    <property type="entry name" value="A2M"/>
    <property type="match status" value="1"/>
</dbReference>
<gene>
    <name evidence="5" type="ORF">DI536_17040</name>
</gene>
<dbReference type="InterPro" id="IPR041246">
    <property type="entry name" value="Bact_MG10"/>
</dbReference>
<dbReference type="Gene3D" id="1.50.10.20">
    <property type="match status" value="1"/>
</dbReference>
<sequence length="1927" mass="210165">MSSFQSVNEAKAALSAGQRLTPGLRAAAQRGLLVALLLSGLAHAQYRPADQGQRATNNSILPEQFLRGFDPISVYFSSDQVAANANADDGPKRLKITPEWPGAWVWVDRRTLQFRPAEPWPALARFSIEAAGSRRVLTTMMSAPSAMSPSSNSEGLRPFRVITLTFPQAYPVASLKKMLNLELRDLPGLGDSPTRKLTNYALAPLPRSSHRDPATWSITLDEEVPEGKQLVVTVSLALGNEGTTLWQGRAATRTPFTLTEVRCGNALFPLVGGASTPKDLALSCGNRGDLPQLVFTAPVQDLTLTTLRKLVRLEPSVPDLRFQAYGSRVQLVGKFVPDTLYKLSLASAPVKDDAQRPLRDVKPADVYFHLGWKTPFLAWTQGTAMLEAKGPRTLPLRGYGEARADVRIYRVDPMHAGLWPFPASPIVVDEQSDPPFPGEEPQVPVTPNSYADSGSLTRHIRLLGSPLVSRLVELPLADKSGATTFGLDLRSLLDDVVGTNRPGTYLVGLRRLTGRPERTYMRVQVTNLSVTSVEETGRAVIYVRALDSGDGVRNATVKLEGLAGETPSAVSQSFTTDSDGRVIIAPLAWNSIQRVSVTSGDDVLVLDPRERLPQFSYNHWSSADSWLSWLLTKSMPSPVNDGTLGFIFPERGIYRPGEPVFIKAFVRNKTSGELRVPGDLSRFGIQVIGPDGSTWPMTVKTSALGGLEATFKEADVPTGDYTLSLFDKSPESFIARRGFKIEAYRLPTFEVQLTGALRVRNDGPFKVKALARYYAGGNVANQPIAWSVTQRPYDWVPRGLPGFLFANSTQFARPASQQTPGITSQEGELDDNGAADITINPQLDLDGSPRVYRFEATVTGPDEQPVTAATEVRALPSFVLGLKVPRYLEKATELTPEVVAVGVDDKPLKGQEIRVRLFRRVWHSTLRETSFATGQAKYQTEQEDVQVAEKTVTSMTEALKQPFPITESGVYVVELFARDKLGRVQTLSADLYVGGSTPQSWKKSRDGVFELKPDKKSYAPGEVAHVLVQSPYATARALVVIEEPAGNRYLWKDVSGSKAVIDVPITDRFVPNLPLHVVLMRGRLGEGKTDDARYKPATAASSLELTVEPTRNTVLVNVKHPEQARPATKQEFTITLTDDQKKPLAGEVTLWLVDEAVLSLAREGSLDPLSELIRNNRSAVSIRDSRNLVVGRISELEEEPGGDGGDEDDGSGGKRRVRKNFQTVPFYQATLTVPASGKLVVPVQLSDDLTTFRVRAVAVSGGMRFGVKQSSLKVRLPVLVQPQLPRFVRMGDTFWPGAVARLVEGAEGPGSVDIKLSGALEGKLASQEKIDLRNSKAVSVLTQATAKSVSTGKDSNITVRVDVTRLSDKAGDAFEVKIPLLPDRAIEKRALFTTFASGKNAVPDFPEKPRAGTGTQTVVFTNTPGLLELASGLEYLSAYPHGCLEQRMSQVAPDVALGGLLKRLELDTRFTPQVQSSVRRILEELKQHQDEQGFLSYWPGSQGNIALTAQGVEFMVAAKKAGIAVDDTVLRRAMDALKRTLRTDFTGLWSDYRYNQQTAALRALGVAGELDENYLVELYAKRKSMDAVSVADLTSAMAARPNTFTSNLSSLKSELWDSTMFKLVNGKQVFAGIRGDRSSWDGRYLGSSTSTTAAVWEALLNVDPSNEKHTMIRDALLSRSTAFSGFGSTHDNRRGIAALGAYLEKNTTPTPKTQITVSGASDVVLEGQKRGARRVVDGDSALSVNVSGGAVSARVQQKYLPVTLGDQVEPKKDGFIVSRSLTWVHSDGSADTHHDDKKGSSLAIPLGEIVELHAQLVNDSVRHHVALVVPFAAGLEPMNPNLETSGSEARPSQGDSLSPTYVQRLDHEVRYYFDELPRGTFTFHFRARASSEGSFVHPPPFAELMYREEVRGRGAGMRLVVTGAHQK</sequence>
<dbReference type="Pfam" id="PF17973">
    <property type="entry name" value="bMG10"/>
    <property type="match status" value="1"/>
</dbReference>
<comment type="caution">
    <text evidence="5">The sequence shown here is derived from an EMBL/GenBank/DDBJ whole genome shotgun (WGS) entry which is preliminary data.</text>
</comment>
<dbReference type="Pfam" id="PF07703">
    <property type="entry name" value="A2M_BRD"/>
    <property type="match status" value="1"/>
</dbReference>
<evidence type="ECO:0000256" key="2">
    <source>
        <dbReference type="SAM" id="MobiDB-lite"/>
    </source>
</evidence>
<reference evidence="5 6" key="1">
    <citation type="submission" date="2017-08" db="EMBL/GenBank/DDBJ databases">
        <title>Infants hospitalized years apart are colonized by the same room-sourced microbial strains.</title>
        <authorList>
            <person name="Brooks B."/>
            <person name="Olm M.R."/>
            <person name="Firek B.A."/>
            <person name="Baker R."/>
            <person name="Thomas B.C."/>
            <person name="Morowitz M.J."/>
            <person name="Banfield J.F."/>
        </authorList>
    </citation>
    <scope>NUCLEOTIDE SEQUENCE [LARGE SCALE GENOMIC DNA]</scope>
    <source>
        <strain evidence="5">S2_003_000_R2_14</strain>
    </source>
</reference>
<dbReference type="InterPro" id="IPR002890">
    <property type="entry name" value="MG2"/>
</dbReference>
<dbReference type="InterPro" id="IPR001599">
    <property type="entry name" value="Macroglobln_a2"/>
</dbReference>
<dbReference type="SMART" id="SM01359">
    <property type="entry name" value="A2M_N_2"/>
    <property type="match status" value="1"/>
</dbReference>
<dbReference type="InterPro" id="IPR008930">
    <property type="entry name" value="Terpenoid_cyclase/PrenylTrfase"/>
</dbReference>
<evidence type="ECO:0008006" key="7">
    <source>
        <dbReference type="Google" id="ProtNLM"/>
    </source>
</evidence>
<dbReference type="Gene3D" id="2.60.40.1930">
    <property type="match status" value="1"/>
</dbReference>
<dbReference type="Gene3D" id="2.60.40.3710">
    <property type="match status" value="1"/>
</dbReference>
<feature type="compositionally biased region" description="Acidic residues" evidence="2">
    <location>
        <begin position="1196"/>
        <end position="1210"/>
    </location>
</feature>
<protein>
    <recommendedName>
        <fullName evidence="7">Alpha-2-macroglobulin</fullName>
    </recommendedName>
</protein>
<dbReference type="InterPro" id="IPR011625">
    <property type="entry name" value="A2M_N_BRD"/>
</dbReference>
<dbReference type="GO" id="GO:0004866">
    <property type="term" value="F:endopeptidase inhibitor activity"/>
    <property type="evidence" value="ECO:0007669"/>
    <property type="project" value="InterPro"/>
</dbReference>
<proteinExistence type="inferred from homology"/>
<evidence type="ECO:0000259" key="4">
    <source>
        <dbReference type="SMART" id="SM01360"/>
    </source>
</evidence>
<evidence type="ECO:0000256" key="1">
    <source>
        <dbReference type="ARBA" id="ARBA00010556"/>
    </source>
</evidence>
<dbReference type="Proteomes" id="UP000249061">
    <property type="component" value="Unassembled WGS sequence"/>
</dbReference>
<dbReference type="Pfam" id="PF01835">
    <property type="entry name" value="MG2"/>
    <property type="match status" value="1"/>
</dbReference>
<feature type="domain" description="Alpha-2-macroglobulin bait region" evidence="3">
    <location>
        <begin position="1009"/>
        <end position="1160"/>
    </location>
</feature>
<comment type="similarity">
    <text evidence="1">Belongs to the protease inhibitor I39 (alpha-2-macroglobulin) family. Bacterial alpha-2-macroglobulin subfamily.</text>
</comment>
<dbReference type="PANTHER" id="PTHR40094:SF1">
    <property type="entry name" value="UBIQUITIN DOMAIN-CONTAINING PROTEIN"/>
    <property type="match status" value="1"/>
</dbReference>
<dbReference type="PANTHER" id="PTHR40094">
    <property type="entry name" value="ALPHA-2-MACROGLOBULIN HOMOLOG"/>
    <property type="match status" value="1"/>
</dbReference>
<dbReference type="EMBL" id="QFQP01000013">
    <property type="protein sequence ID" value="PZR12025.1"/>
    <property type="molecule type" value="Genomic_DNA"/>
</dbReference>